<protein>
    <recommendedName>
        <fullName evidence="3 6">Glutaminase</fullName>
        <ecNumber evidence="3 6">3.5.1.2</ecNumber>
    </recommendedName>
</protein>
<keyword evidence="4 6" id="KW-0378">Hydrolase</keyword>
<dbReference type="NCBIfam" id="TIGR03814">
    <property type="entry name" value="Gln_ase"/>
    <property type="match status" value="1"/>
</dbReference>
<feature type="binding site" evidence="6">
    <location>
        <position position="73"/>
    </location>
    <ligand>
        <name>substrate</name>
    </ligand>
</feature>
<gene>
    <name evidence="6" type="primary">glsA</name>
    <name evidence="7" type="ORF">EDM58_11120</name>
</gene>
<dbReference type="Pfam" id="PF04960">
    <property type="entry name" value="Glutaminase"/>
    <property type="match status" value="1"/>
</dbReference>
<proteinExistence type="inferred from homology"/>
<evidence type="ECO:0000256" key="3">
    <source>
        <dbReference type="ARBA" id="ARBA00012918"/>
    </source>
</evidence>
<dbReference type="RefSeq" id="WP_122913396.1">
    <property type="nucleotide sequence ID" value="NZ_RHHT01000023.1"/>
</dbReference>
<comment type="caution">
    <text evidence="7">The sequence shown here is derived from an EMBL/GenBank/DDBJ whole genome shotgun (WGS) entry which is preliminary data.</text>
</comment>
<evidence type="ECO:0000256" key="5">
    <source>
        <dbReference type="ARBA" id="ARBA00049534"/>
    </source>
</evidence>
<dbReference type="PANTHER" id="PTHR12544">
    <property type="entry name" value="GLUTAMINASE"/>
    <property type="match status" value="1"/>
</dbReference>
<evidence type="ECO:0000313" key="8">
    <source>
        <dbReference type="Proteomes" id="UP000281915"/>
    </source>
</evidence>
<keyword evidence="6" id="KW-0007">Acetylation</keyword>
<feature type="binding site" evidence="6">
    <location>
        <position position="125"/>
    </location>
    <ligand>
        <name>substrate</name>
    </ligand>
</feature>
<dbReference type="AlphaFoldDB" id="A0A3M8CSI7"/>
<organism evidence="7 8">
    <name type="scientific">Brevibacillus panacihumi</name>
    <dbReference type="NCBI Taxonomy" id="497735"/>
    <lineage>
        <taxon>Bacteria</taxon>
        <taxon>Bacillati</taxon>
        <taxon>Bacillota</taxon>
        <taxon>Bacilli</taxon>
        <taxon>Bacillales</taxon>
        <taxon>Paenibacillaceae</taxon>
        <taxon>Brevibacillus</taxon>
    </lineage>
</organism>
<dbReference type="InterPro" id="IPR015868">
    <property type="entry name" value="Glutaminase"/>
</dbReference>
<dbReference type="HAMAP" id="MF_00313">
    <property type="entry name" value="Glutaminase"/>
    <property type="match status" value="1"/>
</dbReference>
<dbReference type="Proteomes" id="UP000281915">
    <property type="component" value="Unassembled WGS sequence"/>
</dbReference>
<feature type="binding site" evidence="6">
    <location>
        <position position="270"/>
    </location>
    <ligand>
        <name>substrate</name>
    </ligand>
</feature>
<dbReference type="EMBL" id="RHHT01000023">
    <property type="protein sequence ID" value="RNB78643.1"/>
    <property type="molecule type" value="Genomic_DNA"/>
</dbReference>
<evidence type="ECO:0000256" key="1">
    <source>
        <dbReference type="ARBA" id="ARBA00011076"/>
    </source>
</evidence>
<comment type="similarity">
    <text evidence="1 6">Belongs to the glutaminase family.</text>
</comment>
<dbReference type="FunFam" id="3.40.710.10:FF:000005">
    <property type="entry name" value="Glutaminase"/>
    <property type="match status" value="1"/>
</dbReference>
<evidence type="ECO:0000256" key="4">
    <source>
        <dbReference type="ARBA" id="ARBA00022801"/>
    </source>
</evidence>
<comment type="subunit">
    <text evidence="2 6">Homotetramer.</text>
</comment>
<dbReference type="EC" id="3.5.1.2" evidence="3 6"/>
<accession>A0A3M8CSI7</accession>
<comment type="catalytic activity">
    <reaction evidence="5 6">
        <text>L-glutamine + H2O = L-glutamate + NH4(+)</text>
        <dbReference type="Rhea" id="RHEA:15889"/>
        <dbReference type="ChEBI" id="CHEBI:15377"/>
        <dbReference type="ChEBI" id="CHEBI:28938"/>
        <dbReference type="ChEBI" id="CHEBI:29985"/>
        <dbReference type="ChEBI" id="CHEBI:58359"/>
        <dbReference type="EC" id="3.5.1.2"/>
    </reaction>
</comment>
<dbReference type="GO" id="GO:0006537">
    <property type="term" value="P:glutamate biosynthetic process"/>
    <property type="evidence" value="ECO:0007669"/>
    <property type="project" value="TreeGrafter"/>
</dbReference>
<feature type="binding site" evidence="6">
    <location>
        <position position="252"/>
    </location>
    <ligand>
        <name>substrate</name>
    </ligand>
</feature>
<dbReference type="PANTHER" id="PTHR12544:SF32">
    <property type="entry name" value="GLUTAMINASE 1"/>
    <property type="match status" value="1"/>
</dbReference>
<feature type="binding site" evidence="6">
    <location>
        <position position="169"/>
    </location>
    <ligand>
        <name>substrate</name>
    </ligand>
</feature>
<dbReference type="Gene3D" id="3.40.710.10">
    <property type="entry name" value="DD-peptidase/beta-lactamase superfamily"/>
    <property type="match status" value="1"/>
</dbReference>
<evidence type="ECO:0000256" key="6">
    <source>
        <dbReference type="HAMAP-Rule" id="MF_00313"/>
    </source>
</evidence>
<feature type="binding site" evidence="6">
    <location>
        <position position="200"/>
    </location>
    <ligand>
        <name>substrate</name>
    </ligand>
</feature>
<reference evidence="7 8" key="1">
    <citation type="submission" date="2018-10" db="EMBL/GenBank/DDBJ databases">
        <title>Phylogenomics of Brevibacillus.</title>
        <authorList>
            <person name="Dunlap C."/>
        </authorList>
    </citation>
    <scope>NUCLEOTIDE SEQUENCE [LARGE SCALE GENOMIC DNA]</scope>
    <source>
        <strain evidence="7 8">JCM 15085</strain>
    </source>
</reference>
<dbReference type="Gene3D" id="1.10.1500.10">
    <property type="match status" value="1"/>
</dbReference>
<dbReference type="GO" id="GO:0006543">
    <property type="term" value="P:L-glutamine catabolic process"/>
    <property type="evidence" value="ECO:0007669"/>
    <property type="project" value="TreeGrafter"/>
</dbReference>
<name>A0A3M8CSI7_9BACL</name>
<dbReference type="NCBIfam" id="NF009021">
    <property type="entry name" value="PRK12357.1"/>
    <property type="match status" value="1"/>
</dbReference>
<sequence>MTQDMWSREHQTVEARLAEAVIHCLPFAQEGKTASYIPALANANASDLGICIMGWDGRIVHAGQWEKPFTMQSVSKVISFMLACICQGITRVLEMVDVEPTGDAFNSIIRLESSQPGKPFNPMINAGAITISSMLPGRRPEDKVESLLQFYEDLTGKRPRINEEVFSSEWETANRNRAIAHYLKDSGYLQTEVEEALEVYLKQCSIEVNTADLARIGFILSRDGYDPIQNKALFSKRIAKISKALMLTCGMYNASGKMAAFIGIPAKSGVSGGILATVPPRVGKNASFPFAEGCGIGIFAPAIDEAGNSVAGIKLLEWVANEWELSVF</sequence>
<feature type="binding site" evidence="6">
    <location>
        <position position="176"/>
    </location>
    <ligand>
        <name>substrate</name>
    </ligand>
</feature>
<dbReference type="GO" id="GO:0004359">
    <property type="term" value="F:glutaminase activity"/>
    <property type="evidence" value="ECO:0007669"/>
    <property type="project" value="UniProtKB-UniRule"/>
</dbReference>
<dbReference type="SUPFAM" id="SSF56601">
    <property type="entry name" value="beta-lactamase/transpeptidase-like"/>
    <property type="match status" value="1"/>
</dbReference>
<evidence type="ECO:0000256" key="2">
    <source>
        <dbReference type="ARBA" id="ARBA00011881"/>
    </source>
</evidence>
<evidence type="ECO:0000313" key="7">
    <source>
        <dbReference type="EMBL" id="RNB78643.1"/>
    </source>
</evidence>
<dbReference type="InterPro" id="IPR012338">
    <property type="entry name" value="Beta-lactam/transpept-like"/>
</dbReference>